<proteinExistence type="predicted"/>
<keyword evidence="4 5" id="KW-0472">Membrane</keyword>
<evidence type="ECO:0000256" key="5">
    <source>
        <dbReference type="SAM" id="Phobius"/>
    </source>
</evidence>
<comment type="subcellular location">
    <subcellularLocation>
        <location evidence="1">Membrane</location>
        <topology evidence="1">Multi-pass membrane protein</topology>
    </subcellularLocation>
</comment>
<dbReference type="AlphaFoldDB" id="A0A1F5G6V7"/>
<accession>A0A1F5G6V7</accession>
<evidence type="ECO:0000259" key="6">
    <source>
        <dbReference type="Pfam" id="PF04932"/>
    </source>
</evidence>
<organism evidence="7 8">
    <name type="scientific">Candidatus Curtissbacteria bacterium RIFCSPHIGHO2_01_FULL_41_11</name>
    <dbReference type="NCBI Taxonomy" id="1797711"/>
    <lineage>
        <taxon>Bacteria</taxon>
        <taxon>Candidatus Curtissiibacteriota</taxon>
    </lineage>
</organism>
<dbReference type="STRING" id="1797711.A2870_02890"/>
<feature type="transmembrane region" description="Helical" evidence="5">
    <location>
        <begin position="319"/>
        <end position="342"/>
    </location>
</feature>
<feature type="domain" description="O-antigen ligase-related" evidence="6">
    <location>
        <begin position="200"/>
        <end position="334"/>
    </location>
</feature>
<feature type="transmembrane region" description="Helical" evidence="5">
    <location>
        <begin position="232"/>
        <end position="250"/>
    </location>
</feature>
<keyword evidence="2 5" id="KW-0812">Transmembrane</keyword>
<dbReference type="PANTHER" id="PTHR37422">
    <property type="entry name" value="TEICHURONIC ACID BIOSYNTHESIS PROTEIN TUAE"/>
    <property type="match status" value="1"/>
</dbReference>
<reference evidence="7 8" key="1">
    <citation type="journal article" date="2016" name="Nat. Commun.">
        <title>Thousands of microbial genomes shed light on interconnected biogeochemical processes in an aquifer system.</title>
        <authorList>
            <person name="Anantharaman K."/>
            <person name="Brown C.T."/>
            <person name="Hug L.A."/>
            <person name="Sharon I."/>
            <person name="Castelle C.J."/>
            <person name="Probst A.J."/>
            <person name="Thomas B.C."/>
            <person name="Singh A."/>
            <person name="Wilkins M.J."/>
            <person name="Karaoz U."/>
            <person name="Brodie E.L."/>
            <person name="Williams K.H."/>
            <person name="Hubbard S.S."/>
            <person name="Banfield J.F."/>
        </authorList>
    </citation>
    <scope>NUCLEOTIDE SEQUENCE [LARGE SCALE GENOMIC DNA]</scope>
</reference>
<protein>
    <recommendedName>
        <fullName evidence="6">O-antigen ligase-related domain-containing protein</fullName>
    </recommendedName>
</protein>
<dbReference type="EMBL" id="MFAZ01000011">
    <property type="protein sequence ID" value="OGD87602.1"/>
    <property type="molecule type" value="Genomic_DNA"/>
</dbReference>
<dbReference type="PANTHER" id="PTHR37422:SF13">
    <property type="entry name" value="LIPOPOLYSACCHARIDE BIOSYNTHESIS PROTEIN PA4999-RELATED"/>
    <property type="match status" value="1"/>
</dbReference>
<feature type="transmembrane region" description="Helical" evidence="5">
    <location>
        <begin position="30"/>
        <end position="50"/>
    </location>
</feature>
<comment type="caution">
    <text evidence="7">The sequence shown here is derived from an EMBL/GenBank/DDBJ whole genome shotgun (WGS) entry which is preliminary data.</text>
</comment>
<evidence type="ECO:0000313" key="8">
    <source>
        <dbReference type="Proteomes" id="UP000179102"/>
    </source>
</evidence>
<evidence type="ECO:0000256" key="1">
    <source>
        <dbReference type="ARBA" id="ARBA00004141"/>
    </source>
</evidence>
<feature type="transmembrane region" description="Helical" evidence="5">
    <location>
        <begin position="170"/>
        <end position="188"/>
    </location>
</feature>
<feature type="transmembrane region" description="Helical" evidence="5">
    <location>
        <begin position="89"/>
        <end position="110"/>
    </location>
</feature>
<name>A0A1F5G6V7_9BACT</name>
<evidence type="ECO:0000256" key="4">
    <source>
        <dbReference type="ARBA" id="ARBA00023136"/>
    </source>
</evidence>
<evidence type="ECO:0000256" key="2">
    <source>
        <dbReference type="ARBA" id="ARBA00022692"/>
    </source>
</evidence>
<dbReference type="InterPro" id="IPR007016">
    <property type="entry name" value="O-antigen_ligase-rel_domated"/>
</dbReference>
<feature type="transmembrane region" description="Helical" evidence="5">
    <location>
        <begin position="62"/>
        <end position="83"/>
    </location>
</feature>
<evidence type="ECO:0000313" key="7">
    <source>
        <dbReference type="EMBL" id="OGD87602.1"/>
    </source>
</evidence>
<dbReference type="Pfam" id="PF04932">
    <property type="entry name" value="Wzy_C"/>
    <property type="match status" value="1"/>
</dbReference>
<feature type="transmembrane region" description="Helical" evidence="5">
    <location>
        <begin position="376"/>
        <end position="394"/>
    </location>
</feature>
<feature type="transmembrane region" description="Helical" evidence="5">
    <location>
        <begin position="200"/>
        <end position="226"/>
    </location>
</feature>
<keyword evidence="3 5" id="KW-1133">Transmembrane helix</keyword>
<gene>
    <name evidence="7" type="ORF">A2870_02890</name>
</gene>
<sequence>MELTKLLLTLTIVSIIPGQLIRINATQSAVLTVGDISSAILMAVFFINSTNIKKALILPKKIFLPFLIFSSVAISSTIIAADIFSPREIIIAILFLVRFALYFGIFIVVVNTVKKKEITKWLNLFLFTAAIFALIGFFQYIFFPDLTSLAAFGWDPHQKRIVSTLLDPNFTAGLLAIALSMALSLFLSSKKNIYLLTSTVLFTALILTFSRSGYLALLVVLATIGILKSPKILFVSLVAFIIAFITIPQVKNRILGALRVDETSQARIESWQKALVIFRDNPILGVGFNTYRATQAQYGFFPADQPEGGHSGAGTDSSFLLVLATTGIIGLGAYLAFLFAIFKNFSANIRKSPLSLGTTAAFLGILVHSQFVNSLFFPQIIIVLFFLLGACSVYDS</sequence>
<dbReference type="Proteomes" id="UP000179102">
    <property type="component" value="Unassembled WGS sequence"/>
</dbReference>
<dbReference type="InterPro" id="IPR051533">
    <property type="entry name" value="WaaL-like"/>
</dbReference>
<feature type="transmembrane region" description="Helical" evidence="5">
    <location>
        <begin position="122"/>
        <end position="143"/>
    </location>
</feature>
<evidence type="ECO:0000256" key="3">
    <source>
        <dbReference type="ARBA" id="ARBA00022989"/>
    </source>
</evidence>
<dbReference type="GO" id="GO:0016020">
    <property type="term" value="C:membrane"/>
    <property type="evidence" value="ECO:0007669"/>
    <property type="project" value="UniProtKB-SubCell"/>
</dbReference>